<dbReference type="PANTHER" id="PTHR24403:SF67">
    <property type="entry name" value="FI01116P-RELATED"/>
    <property type="match status" value="1"/>
</dbReference>
<keyword evidence="3 5" id="KW-0863">Zinc-finger</keyword>
<dbReference type="PROSITE" id="PS50157">
    <property type="entry name" value="ZINC_FINGER_C2H2_2"/>
    <property type="match status" value="5"/>
</dbReference>
<feature type="domain" description="C2H2-type" evidence="6">
    <location>
        <begin position="244"/>
        <end position="271"/>
    </location>
</feature>
<keyword evidence="4" id="KW-0862">Zinc</keyword>
<dbReference type="OMA" id="NTHVRNE"/>
<dbReference type="PROSITE" id="PS00028">
    <property type="entry name" value="ZINC_FINGER_C2H2_1"/>
    <property type="match status" value="1"/>
</dbReference>
<feature type="domain" description="C2H2-type" evidence="6">
    <location>
        <begin position="57"/>
        <end position="84"/>
    </location>
</feature>
<dbReference type="Gene3D" id="3.30.160.60">
    <property type="entry name" value="Classic Zinc Finger"/>
    <property type="match status" value="3"/>
</dbReference>
<sequence>MNLLECSDPSMERYARHFCPNCDRSYKHKFTLNAHLRYECGKEPQFMCRFCPYKCRFICPKCGRGYKHKHHMNSHLKYECNTAPQFECKFCNKMFKQKVNMKSHIALKHSNWTGPNPLKVTVRKMRQVLQEQVELVGTPDARPQDTKFNERHVCLKCGRTYKHKRNLNTHVRNECGQEPKFFCTLCPFKSKQKSNLKSHIAIMHRMEFDNTEDWGEVEVLQPTNFSKHTQLKLIAYWFEISGNHCCKKCGRKYKHRCNLITHLRVECGKEPKMLCQYCPYKTKHKSSLKTHIALKHSKILV</sequence>
<dbReference type="AlphaFoldDB" id="A0A8I6SGD6"/>
<evidence type="ECO:0000256" key="4">
    <source>
        <dbReference type="ARBA" id="ARBA00022833"/>
    </source>
</evidence>
<evidence type="ECO:0000313" key="8">
    <source>
        <dbReference type="Proteomes" id="UP000494040"/>
    </source>
</evidence>
<dbReference type="OrthoDB" id="10004641at2759"/>
<dbReference type="Proteomes" id="UP000494040">
    <property type="component" value="Unassembled WGS sequence"/>
</dbReference>
<proteinExistence type="predicted"/>
<dbReference type="GO" id="GO:0010468">
    <property type="term" value="P:regulation of gene expression"/>
    <property type="evidence" value="ECO:0007669"/>
    <property type="project" value="TreeGrafter"/>
</dbReference>
<dbReference type="Pfam" id="PF00096">
    <property type="entry name" value="zf-C2H2"/>
    <property type="match status" value="5"/>
</dbReference>
<dbReference type="InterPro" id="IPR036236">
    <property type="entry name" value="Znf_C2H2_sf"/>
</dbReference>
<dbReference type="EnsemblMetazoa" id="XM_024225042.1">
    <property type="protein sequence ID" value="XP_024080810.1"/>
    <property type="gene ID" value="LOC106667268"/>
</dbReference>
<dbReference type="InterPro" id="IPR050688">
    <property type="entry name" value="Zinc_finger/UBP_domain"/>
</dbReference>
<evidence type="ECO:0000256" key="2">
    <source>
        <dbReference type="ARBA" id="ARBA00022737"/>
    </source>
</evidence>
<keyword evidence="8" id="KW-1185">Reference proteome</keyword>
<dbReference type="SUPFAM" id="SSF57667">
    <property type="entry name" value="beta-beta-alpha zinc fingers"/>
    <property type="match status" value="3"/>
</dbReference>
<feature type="domain" description="C2H2-type" evidence="6">
    <location>
        <begin position="86"/>
        <end position="111"/>
    </location>
</feature>
<reference evidence="7" key="1">
    <citation type="submission" date="2022-01" db="UniProtKB">
        <authorList>
            <consortium name="EnsemblMetazoa"/>
        </authorList>
    </citation>
    <scope>IDENTIFICATION</scope>
</reference>
<keyword evidence="2" id="KW-0677">Repeat</keyword>
<dbReference type="RefSeq" id="XP_024080810.1">
    <property type="nucleotide sequence ID" value="XM_024225042.1"/>
</dbReference>
<dbReference type="GO" id="GO:0008270">
    <property type="term" value="F:zinc ion binding"/>
    <property type="evidence" value="ECO:0007669"/>
    <property type="project" value="UniProtKB-KW"/>
</dbReference>
<feature type="domain" description="C2H2-type" evidence="6">
    <location>
        <begin position="17"/>
        <end position="44"/>
    </location>
</feature>
<dbReference type="SMART" id="SM00355">
    <property type="entry name" value="ZnF_C2H2"/>
    <property type="match status" value="7"/>
</dbReference>
<evidence type="ECO:0000256" key="1">
    <source>
        <dbReference type="ARBA" id="ARBA00022723"/>
    </source>
</evidence>
<keyword evidence="1" id="KW-0479">Metal-binding</keyword>
<dbReference type="InterPro" id="IPR013087">
    <property type="entry name" value="Znf_C2H2_type"/>
</dbReference>
<evidence type="ECO:0000256" key="5">
    <source>
        <dbReference type="PROSITE-ProRule" id="PRU00042"/>
    </source>
</evidence>
<evidence type="ECO:0000256" key="3">
    <source>
        <dbReference type="ARBA" id="ARBA00022771"/>
    </source>
</evidence>
<evidence type="ECO:0000313" key="7">
    <source>
        <dbReference type="EnsemblMetazoa" id="XP_024080810.1"/>
    </source>
</evidence>
<dbReference type="PANTHER" id="PTHR24403">
    <property type="entry name" value="ZINC FINGER PROTEIN"/>
    <property type="match status" value="1"/>
</dbReference>
<evidence type="ECO:0000259" key="6">
    <source>
        <dbReference type="PROSITE" id="PS50157"/>
    </source>
</evidence>
<protein>
    <recommendedName>
        <fullName evidence="6">C2H2-type domain-containing protein</fullName>
    </recommendedName>
</protein>
<dbReference type="GO" id="GO:0005634">
    <property type="term" value="C:nucleus"/>
    <property type="evidence" value="ECO:0007669"/>
    <property type="project" value="TreeGrafter"/>
</dbReference>
<feature type="domain" description="C2H2-type" evidence="6">
    <location>
        <begin position="152"/>
        <end position="179"/>
    </location>
</feature>
<organism evidence="7 8">
    <name type="scientific">Cimex lectularius</name>
    <name type="common">Bed bug</name>
    <name type="synonym">Acanthia lectularia</name>
    <dbReference type="NCBI Taxonomy" id="79782"/>
    <lineage>
        <taxon>Eukaryota</taxon>
        <taxon>Metazoa</taxon>
        <taxon>Ecdysozoa</taxon>
        <taxon>Arthropoda</taxon>
        <taxon>Hexapoda</taxon>
        <taxon>Insecta</taxon>
        <taxon>Pterygota</taxon>
        <taxon>Neoptera</taxon>
        <taxon>Paraneoptera</taxon>
        <taxon>Hemiptera</taxon>
        <taxon>Heteroptera</taxon>
        <taxon>Panheteroptera</taxon>
        <taxon>Cimicomorpha</taxon>
        <taxon>Cimicidae</taxon>
        <taxon>Cimex</taxon>
    </lineage>
</organism>
<accession>A0A8I6SGD6</accession>
<dbReference type="GeneID" id="106667268"/>
<name>A0A8I6SGD6_CIMLE</name>
<dbReference type="KEGG" id="clec:106667268"/>